<organism evidence="2 4">
    <name type="scientific">Pseudomonas asiatica</name>
    <dbReference type="NCBI Taxonomy" id="2219225"/>
    <lineage>
        <taxon>Bacteria</taxon>
        <taxon>Pseudomonadati</taxon>
        <taxon>Pseudomonadota</taxon>
        <taxon>Gammaproteobacteria</taxon>
        <taxon>Pseudomonadales</taxon>
        <taxon>Pseudomonadaceae</taxon>
        <taxon>Pseudomonas</taxon>
    </lineage>
</organism>
<feature type="compositionally biased region" description="Gly residues" evidence="1">
    <location>
        <begin position="14"/>
        <end position="29"/>
    </location>
</feature>
<dbReference type="Proteomes" id="UP001150678">
    <property type="component" value="Unassembled WGS sequence"/>
</dbReference>
<evidence type="ECO:0000313" key="3">
    <source>
        <dbReference type="EMBL" id="MDD2114424.1"/>
    </source>
</evidence>
<gene>
    <name evidence="2" type="ORF">NP533_21405</name>
    <name evidence="3" type="ORF">NP554_21820</name>
</gene>
<reference evidence="2" key="1">
    <citation type="submission" date="2022-07" db="EMBL/GenBank/DDBJ databases">
        <title>Multi-strain Analysis of Pseudomonas putida Reveals Metabolic and Genetic Diversity.</title>
        <authorList>
            <person name="Monk J.M."/>
        </authorList>
    </citation>
    <scope>NUCLEOTIDE SEQUENCE</scope>
    <source>
        <strain evidence="2">17514</strain>
        <strain evidence="3">17633</strain>
    </source>
</reference>
<dbReference type="Proteomes" id="UP001150728">
    <property type="component" value="Unassembled WGS sequence"/>
</dbReference>
<evidence type="ECO:0000256" key="1">
    <source>
        <dbReference type="SAM" id="MobiDB-lite"/>
    </source>
</evidence>
<sequence>MIASVNIKTDVAGGNPGLGGEGGWKGAPGGSKWETLMPSGQPGDKGDRGYPGSPGKDARTDPGASWVDIDVMDFETYKALLAQQTFRLVEPYKELLGNEALPMQTFEIASFTREQVLWSQCENIDVLGASKKICAYLIRHNLSLLVRIDVDGNTYDITVANLKMKIYELPGGFYVQLGIDRIALDSENKPNQICMVLEVCSDLNCMKVMDECINF</sequence>
<dbReference type="AlphaFoldDB" id="A0A9X4HWS8"/>
<evidence type="ECO:0000313" key="2">
    <source>
        <dbReference type="EMBL" id="MDD2108744.1"/>
    </source>
</evidence>
<feature type="region of interest" description="Disordered" evidence="1">
    <location>
        <begin position="1"/>
        <end position="62"/>
    </location>
</feature>
<dbReference type="EMBL" id="JANIAM010000020">
    <property type="protein sequence ID" value="MDD2114424.1"/>
    <property type="molecule type" value="Genomic_DNA"/>
</dbReference>
<accession>A0A9X4HWS8</accession>
<name>A0A9X4HWS8_9PSED</name>
<proteinExistence type="predicted"/>
<comment type="caution">
    <text evidence="2">The sequence shown here is derived from an EMBL/GenBank/DDBJ whole genome shotgun (WGS) entry which is preliminary data.</text>
</comment>
<dbReference type="RefSeq" id="WP_274079477.1">
    <property type="nucleotide sequence ID" value="NZ_JANIAM010000020.1"/>
</dbReference>
<evidence type="ECO:0000313" key="4">
    <source>
        <dbReference type="Proteomes" id="UP001150678"/>
    </source>
</evidence>
<protein>
    <submittedName>
        <fullName evidence="2">Collagen-like protein</fullName>
    </submittedName>
</protein>
<keyword evidence="2" id="KW-0176">Collagen</keyword>
<dbReference type="EMBL" id="JANIAN010000034">
    <property type="protein sequence ID" value="MDD2108744.1"/>
    <property type="molecule type" value="Genomic_DNA"/>
</dbReference>